<dbReference type="RefSeq" id="WP_035324671.1">
    <property type="nucleotide sequence ID" value="NZ_CP015125.1"/>
</dbReference>
<dbReference type="InterPro" id="IPR029033">
    <property type="entry name" value="His_PPase_superfam"/>
</dbReference>
<dbReference type="Gene3D" id="3.40.50.1240">
    <property type="entry name" value="Phosphoglycerate mutase-like"/>
    <property type="match status" value="1"/>
</dbReference>
<dbReference type="KEGG" id="ddo:I597_2263"/>
<dbReference type="Proteomes" id="UP000030140">
    <property type="component" value="Unassembled WGS sequence"/>
</dbReference>
<dbReference type="CDD" id="cd07067">
    <property type="entry name" value="HP_PGM_like"/>
    <property type="match status" value="1"/>
</dbReference>
<dbReference type="PATRIC" id="fig|1300343.5.peg.2283"/>
<evidence type="ECO:0000313" key="2">
    <source>
        <dbReference type="Proteomes" id="UP000030140"/>
    </source>
</evidence>
<dbReference type="SMART" id="SM00855">
    <property type="entry name" value="PGAM"/>
    <property type="match status" value="1"/>
</dbReference>
<dbReference type="InterPro" id="IPR013078">
    <property type="entry name" value="His_Pase_superF_clade-1"/>
</dbReference>
<dbReference type="OrthoDB" id="9810154at2"/>
<name>A0A0A2GQX4_9FLAO</name>
<dbReference type="Pfam" id="PF00300">
    <property type="entry name" value="His_Phos_1"/>
    <property type="match status" value="1"/>
</dbReference>
<proteinExistence type="predicted"/>
<dbReference type="PANTHER" id="PTHR47623:SF1">
    <property type="entry name" value="OS09G0287300 PROTEIN"/>
    <property type="match status" value="1"/>
</dbReference>
<comment type="caution">
    <text evidence="1">The sequence shown here is derived from an EMBL/GenBank/DDBJ whole genome shotgun (WGS) entry which is preliminary data.</text>
</comment>
<reference evidence="1 2" key="1">
    <citation type="submission" date="2014-10" db="EMBL/GenBank/DDBJ databases">
        <title>Draft genome sequence of the proteorhodopsin-containing marine bacterium Dokdonia donghaensis.</title>
        <authorList>
            <person name="Gomez-Consarnau L."/>
            <person name="Gonzalez J.M."/>
            <person name="Riedel T."/>
            <person name="Jaenicke S."/>
            <person name="Wagner-Doebler I."/>
            <person name="Fuhrman J.A."/>
        </authorList>
    </citation>
    <scope>NUCLEOTIDE SEQUENCE [LARGE SCALE GENOMIC DNA]</scope>
    <source>
        <strain evidence="1 2">DSW-1</strain>
    </source>
</reference>
<dbReference type="EMBL" id="JSAQ01000001">
    <property type="protein sequence ID" value="KGO05627.1"/>
    <property type="molecule type" value="Genomic_DNA"/>
</dbReference>
<dbReference type="PANTHER" id="PTHR47623">
    <property type="entry name" value="OS09G0287300 PROTEIN"/>
    <property type="match status" value="1"/>
</dbReference>
<protein>
    <submittedName>
        <fullName evidence="1">Phosphoglycerate mutase</fullName>
    </submittedName>
</protein>
<accession>A0A0A2GQX4</accession>
<gene>
    <name evidence="1" type="ORF">NV36_01365</name>
</gene>
<dbReference type="AlphaFoldDB" id="A0A0A2GQX4"/>
<keyword evidence="2" id="KW-1185">Reference proteome</keyword>
<organism evidence="1 2">
    <name type="scientific">Dokdonia donghaensis DSW-1</name>
    <dbReference type="NCBI Taxonomy" id="1300343"/>
    <lineage>
        <taxon>Bacteria</taxon>
        <taxon>Pseudomonadati</taxon>
        <taxon>Bacteroidota</taxon>
        <taxon>Flavobacteriia</taxon>
        <taxon>Flavobacteriales</taxon>
        <taxon>Flavobacteriaceae</taxon>
        <taxon>Dokdonia</taxon>
    </lineage>
</organism>
<evidence type="ECO:0000313" key="1">
    <source>
        <dbReference type="EMBL" id="KGO05627.1"/>
    </source>
</evidence>
<dbReference type="SUPFAM" id="SSF53254">
    <property type="entry name" value="Phosphoglycerate mutase-like"/>
    <property type="match status" value="1"/>
</dbReference>
<sequence>MKTLYLVRHAKSSWKFDVIDHERPLNERGLEDGPKMAAHIAAIMPKPDLLMSSDALRAKTTAVFFAKAFTIPDTEIKLNHKMYDFEGRDLVEVIKSVGDEVDTLMVFGHNNAMTNFVNSYGDLRVDNVATAAFTAITFEIHSWQDLIPGKTIYHKAPKEL</sequence>